<feature type="chain" id="PRO_5038646246" description="Metallophosphoesterase" evidence="1">
    <location>
        <begin position="28"/>
        <end position="1029"/>
    </location>
</feature>
<proteinExistence type="predicted"/>
<dbReference type="EMBL" id="AP023366">
    <property type="protein sequence ID" value="BCJ86747.1"/>
    <property type="molecule type" value="Genomic_DNA"/>
</dbReference>
<accession>A0A7I8D9S3</accession>
<dbReference type="Gene3D" id="2.60.40.1080">
    <property type="match status" value="2"/>
</dbReference>
<dbReference type="InterPro" id="IPR018711">
    <property type="entry name" value="NAGPA"/>
</dbReference>
<dbReference type="PANTHER" id="PTHR40446:SF2">
    <property type="entry name" value="N-ACETYLGLUCOSAMINE-1-PHOSPHODIESTER ALPHA-N-ACETYLGLUCOSAMINIDASE"/>
    <property type="match status" value="1"/>
</dbReference>
<dbReference type="PANTHER" id="PTHR40446">
    <property type="entry name" value="N-ACETYLGLUCOSAMINE-1-PHOSPHODIESTER ALPHA-N-ACETYLGLUCOSAMINIDASE"/>
    <property type="match status" value="1"/>
</dbReference>
<dbReference type="Pfam" id="PF09992">
    <property type="entry name" value="NAGPA"/>
    <property type="match status" value="1"/>
</dbReference>
<dbReference type="Proteomes" id="UP000593802">
    <property type="component" value="Chromosome"/>
</dbReference>
<evidence type="ECO:0000313" key="5">
    <source>
        <dbReference type="Proteomes" id="UP000593802"/>
    </source>
</evidence>
<dbReference type="InterPro" id="IPR004843">
    <property type="entry name" value="Calcineurin-like_PHP"/>
</dbReference>
<evidence type="ECO:0008006" key="6">
    <source>
        <dbReference type="Google" id="ProtNLM"/>
    </source>
</evidence>
<protein>
    <recommendedName>
        <fullName evidence="6">Metallophosphoesterase</fullName>
    </recommendedName>
</protein>
<dbReference type="KEGG" id="eff:skT53_17320"/>
<dbReference type="GO" id="GO:0016787">
    <property type="term" value="F:hydrolase activity"/>
    <property type="evidence" value="ECO:0007669"/>
    <property type="project" value="InterPro"/>
</dbReference>
<keyword evidence="5" id="KW-1185">Reference proteome</keyword>
<feature type="domain" description="Calcineurin-like phosphoesterase" evidence="2">
    <location>
        <begin position="800"/>
        <end position="970"/>
    </location>
</feature>
<dbReference type="InterPro" id="IPR029052">
    <property type="entry name" value="Metallo-depent_PP-like"/>
</dbReference>
<name>A0A7I8D9S3_9BACL</name>
<reference evidence="4 5" key="1">
    <citation type="submission" date="2020-08" db="EMBL/GenBank/DDBJ databases">
        <title>Complete Genome Sequence of Effusibacillus dendaii Strain skT53, Isolated from Farmland soil.</title>
        <authorList>
            <person name="Konishi T."/>
            <person name="Kawasaki H."/>
        </authorList>
    </citation>
    <scope>NUCLEOTIDE SEQUENCE [LARGE SCALE GENOMIC DNA]</scope>
    <source>
        <strain evidence="5">skT53</strain>
    </source>
</reference>
<feature type="signal peptide" evidence="1">
    <location>
        <begin position="1"/>
        <end position="27"/>
    </location>
</feature>
<organism evidence="4 5">
    <name type="scientific">Effusibacillus dendaii</name>
    <dbReference type="NCBI Taxonomy" id="2743772"/>
    <lineage>
        <taxon>Bacteria</taxon>
        <taxon>Bacillati</taxon>
        <taxon>Bacillota</taxon>
        <taxon>Bacilli</taxon>
        <taxon>Bacillales</taxon>
        <taxon>Alicyclobacillaceae</taxon>
        <taxon>Effusibacillus</taxon>
    </lineage>
</organism>
<dbReference type="AlphaFoldDB" id="A0A7I8D9S3"/>
<dbReference type="Pfam" id="PF00149">
    <property type="entry name" value="Metallophos"/>
    <property type="match status" value="1"/>
</dbReference>
<evidence type="ECO:0000313" key="4">
    <source>
        <dbReference type="EMBL" id="BCJ86747.1"/>
    </source>
</evidence>
<evidence type="ECO:0000256" key="1">
    <source>
        <dbReference type="SAM" id="SignalP"/>
    </source>
</evidence>
<gene>
    <name evidence="4" type="ORF">skT53_17320</name>
</gene>
<evidence type="ECO:0000259" key="2">
    <source>
        <dbReference type="Pfam" id="PF00149"/>
    </source>
</evidence>
<evidence type="ECO:0000259" key="3">
    <source>
        <dbReference type="Pfam" id="PF09992"/>
    </source>
</evidence>
<dbReference type="SUPFAM" id="SSF56300">
    <property type="entry name" value="Metallo-dependent phosphatases"/>
    <property type="match status" value="1"/>
</dbReference>
<feature type="domain" description="Phosphodiester glycosidase" evidence="3">
    <location>
        <begin position="231"/>
        <end position="403"/>
    </location>
</feature>
<keyword evidence="1" id="KW-0732">Signal</keyword>
<dbReference type="Gene3D" id="3.60.21.10">
    <property type="match status" value="1"/>
</dbReference>
<sequence length="1029" mass="108839">MSKKRVWISAAWSPVLAGILLVPPFHAEVAAAAADNSTAAAQQSGSDSPFLSVGNPAQSITAHLKTLPIGPGVNWTTFNRLDSKGWVQGQILQVDLGNQAVKTNLLFPGTVSATARLSEMAQQNGAIAAVNGDLYDINGTNAPFGIEIQNGKLVKGPVPSWNNAAGVGKDGLGRLVEATLQGTVKFPEGSCPLSALNQSYIPNDGVGIYTPEWGTASRSGAVSGGWAAKEILVSNGKVVSVSNQPGSGPIPANSYVIVARDASVAAFDGLKAGDSVSVTFQAKPDTLSAFQFAVGGNTVLLKNGAVQQLDDKTADPRTAIGYSEDGKTMYLVTVDGRRADSRGLTMKEFADMLQSIGVANSLNLDGGGSATMAVRQPGDSTVTVVNQPSDGKERPVPNGIGIFTGKGSGQPAKLTVSPVSEQDNWNRIFPGLSRSLKVNVFDETYAPAAANGVQWQSLAESMGTVDQQGVFTARQSGDASVQASVSGIAQGKSRGATKQPSGQLQQTVHLKVLGELNRIETAPDRISLTAGESATFRVTGFDQDGYSAPIEPRDVHFTYDTSLIQITPTNTGEFRITPTGGNGSAVVIAEVAGIETKLAVSVGLQSIAADDFEEADNAWRFSTARATGGLEKTEGRTGAGIKIHYDFTQSTATRTANIHPQEPIALPDKPKRIGVWVNGANKGEWIAFTVQDAAGNYYNLYGPHVNWTGWQYAEATVPDGVQYPLKLTTIGAIETADDHLYQGELTFDDLTVRTLPAVSAPVAASATNDPIMVQSRTFDGDRWKFAVLTGDRLIAAADSKQAAEVQSMLQDIVKENPDFLVVTGDLAAKKQADIAFVNALLQQEIGGKFPVYYVPGEGERTDGNLNAFWNAFPQNNLFDHKGTRVVMLDSSTGSFRTANFQQLIGLRAQLNQAAADPAVQHVLVVSHYPLDDAADLQDPQEAGLIEKWMADFHAASGKEIAYVNGHADTTSVKRQDGVVYLTVGSYSQPRTGDEAASGNSRSWNLVGIGVDGKGEWLQTKAYPAQTPQK</sequence>
<dbReference type="RefSeq" id="WP_200760713.1">
    <property type="nucleotide sequence ID" value="NZ_AP023366.1"/>
</dbReference>